<dbReference type="Proteomes" id="UP000596035">
    <property type="component" value="Chromosome"/>
</dbReference>
<reference evidence="3" key="2">
    <citation type="submission" date="2017-05" db="EMBL/GenBank/DDBJ databases">
        <title>Improved OligoMM genomes.</title>
        <authorList>
            <person name="Garzetti D."/>
        </authorList>
    </citation>
    <scope>NUCLEOTIDE SEQUENCE [LARGE SCALE GENOMIC DNA]</scope>
    <source>
        <strain evidence="3">KB18</strain>
    </source>
</reference>
<name>A0A1Z2XPA6_9FIRM</name>
<keyword evidence="3" id="KW-1185">Reference proteome</keyword>
<reference evidence="1" key="1">
    <citation type="journal article" date="2017" name="Genome Announc.">
        <title>High-Quality Whole-Genome Sequences of the Oligo-Mouse-Microbiota Bacterial Community.</title>
        <authorList>
            <person name="Garzetti D."/>
            <person name="Brugiroux S."/>
            <person name="Bunk B."/>
            <person name="Pukall R."/>
            <person name="McCoy K.D."/>
            <person name="Macpherson A.J."/>
            <person name="Stecher B."/>
        </authorList>
    </citation>
    <scope>NUCLEOTIDE SEQUENCE</scope>
    <source>
        <strain evidence="1">KB18</strain>
    </source>
</reference>
<evidence type="ECO:0000313" key="3">
    <source>
        <dbReference type="Proteomes" id="UP000196710"/>
    </source>
</evidence>
<dbReference type="KEGG" id="amur:ADH66_06185"/>
<reference evidence="2 4" key="3">
    <citation type="submission" date="2020-11" db="EMBL/GenBank/DDBJ databases">
        <title>Closed and high quality bacterial genomes of the OMM12 community.</title>
        <authorList>
            <person name="Marbouty M."/>
            <person name="Lamy-Besnier Q."/>
            <person name="Debarbieux L."/>
            <person name="Koszul R."/>
        </authorList>
    </citation>
    <scope>NUCLEOTIDE SEQUENCE [LARGE SCALE GENOMIC DNA]</scope>
    <source>
        <strain evidence="2 4">KB18</strain>
    </source>
</reference>
<dbReference type="Proteomes" id="UP000196710">
    <property type="component" value="Chromosome"/>
</dbReference>
<organism evidence="2 4">
    <name type="scientific">Acutalibacter muris</name>
    <dbReference type="NCBI Taxonomy" id="1796620"/>
    <lineage>
        <taxon>Bacteria</taxon>
        <taxon>Bacillati</taxon>
        <taxon>Bacillota</taxon>
        <taxon>Clostridia</taxon>
        <taxon>Eubacteriales</taxon>
        <taxon>Acutalibacteraceae</taxon>
        <taxon>Acutalibacter</taxon>
    </lineage>
</organism>
<proteinExistence type="predicted"/>
<dbReference type="EMBL" id="CP021422">
    <property type="protein sequence ID" value="ASB40282.1"/>
    <property type="molecule type" value="Genomic_DNA"/>
</dbReference>
<sequence length="122" mass="13653">MNPDIECTTTEGTVIPIRDYQPQNDKNVFQAMAVEKIAAELKSFTGGQKEKCVSTHVAAEITHFCEESPEFAEVVYKTKRTLSDCCAEVLNGTGNYMSDNDVYRGIVKAYFPNADVRFLMNI</sequence>
<evidence type="ECO:0000313" key="1">
    <source>
        <dbReference type="EMBL" id="ASB40282.1"/>
    </source>
</evidence>
<accession>A0A1Z2XPA6</accession>
<gene>
    <name evidence="1" type="ORF">ADH66_06185</name>
    <name evidence="2" type="ORF">I5Q82_16275</name>
</gene>
<evidence type="ECO:0000313" key="4">
    <source>
        <dbReference type="Proteomes" id="UP000596035"/>
    </source>
</evidence>
<dbReference type="AlphaFoldDB" id="A0A1Z2XPA6"/>
<protein>
    <submittedName>
        <fullName evidence="2">Uncharacterized protein</fullName>
    </submittedName>
</protein>
<evidence type="ECO:0000313" key="2">
    <source>
        <dbReference type="EMBL" id="QQR29572.1"/>
    </source>
</evidence>
<dbReference type="EMBL" id="CP065321">
    <property type="protein sequence ID" value="QQR29572.1"/>
    <property type="molecule type" value="Genomic_DNA"/>
</dbReference>
<dbReference type="RefSeq" id="WP_066534309.1">
    <property type="nucleotide sequence ID" value="NZ_CAJTCQ010000001.1"/>
</dbReference>